<feature type="region of interest" description="Disordered" evidence="1">
    <location>
        <begin position="535"/>
        <end position="555"/>
    </location>
</feature>
<sequence length="623" mass="67223">MGNSRRSISVPSQGGCTSFLFSCSSSPSWPFLSSPSRENQSQCVSPIYHSSFVTVAPSQLSKPVSDGSPTCRSASPFAFRGSKTRVSSLENSFDGIGFRGNSFPTTCCSNQPGSSGSSTKGWLQQNLSDDTPASLLVCQERPPAEAEHSPAFADTRRGTCRIPLHSSISPMSSAFREESSSLSVKRSSIRQGERKALLFPALPPLDLIDQPHPAETSVSWGKNGKEMCHAKPRKRATFDTDRSDSEPQLLDSSPARSFSSSVAFSAPSSFSSCASPNISRGKQKTVFRSMAFTPVPREEGNPVFASRPSLSFVGLGGVETTVATLGSTADEKSHERFVCSRGVKHFEWTIRKTHERKCKQTRRLGEKAATRGESGPLLIMSLHRLTRNMGGETTTVDPPRSQAFVPGPVLPSLFYRSSSCLSSPSSQTSEYRHPCEASPASSSLSFSPSSASLSPSSPFRCDGCCSSVSFTPREPNSTESEGKDEKEEKARAPGFFRETQSSRTLSETRRPSSGKEAAIAESETKLCLVSHALAASSSWSPSAASGSGLADEEMEETLGGLKAFSRDVLHVLEGQRKREPQTDHETVGEPKDARSLLASVVSPEFQKSNLKKAKSEERDETYR</sequence>
<feature type="compositionally biased region" description="Basic and acidic residues" evidence="1">
    <location>
        <begin position="236"/>
        <end position="245"/>
    </location>
</feature>
<dbReference type="EMBL" id="AEYI02001570">
    <property type="protein sequence ID" value="KFG35868.1"/>
    <property type="molecule type" value="Genomic_DNA"/>
</dbReference>
<feature type="compositionally biased region" description="Basic and acidic residues" evidence="1">
    <location>
        <begin position="613"/>
        <end position="623"/>
    </location>
</feature>
<feature type="region of interest" description="Disordered" evidence="1">
    <location>
        <begin position="472"/>
        <end position="518"/>
    </location>
</feature>
<dbReference type="Proteomes" id="UP000028828">
    <property type="component" value="Unassembled WGS sequence"/>
</dbReference>
<name>A0A086JUQ0_TOXGO</name>
<feature type="region of interest" description="Disordered" evidence="1">
    <location>
        <begin position="572"/>
        <end position="623"/>
    </location>
</feature>
<feature type="compositionally biased region" description="Basic and acidic residues" evidence="1">
    <location>
        <begin position="480"/>
        <end position="491"/>
    </location>
</feature>
<gene>
    <name evidence="2" type="ORF">TGP89_293020</name>
</gene>
<evidence type="ECO:0000313" key="3">
    <source>
        <dbReference type="Proteomes" id="UP000028828"/>
    </source>
</evidence>
<protein>
    <submittedName>
        <fullName evidence="2">Uncharacterized protein</fullName>
    </submittedName>
</protein>
<feature type="compositionally biased region" description="Basic and acidic residues" evidence="1">
    <location>
        <begin position="572"/>
        <end position="594"/>
    </location>
</feature>
<evidence type="ECO:0000313" key="2">
    <source>
        <dbReference type="EMBL" id="KFG35868.1"/>
    </source>
</evidence>
<feature type="region of interest" description="Disordered" evidence="1">
    <location>
        <begin position="208"/>
        <end position="255"/>
    </location>
</feature>
<organism evidence="2 3">
    <name type="scientific">Toxoplasma gondii p89</name>
    <dbReference type="NCBI Taxonomy" id="943119"/>
    <lineage>
        <taxon>Eukaryota</taxon>
        <taxon>Sar</taxon>
        <taxon>Alveolata</taxon>
        <taxon>Apicomplexa</taxon>
        <taxon>Conoidasida</taxon>
        <taxon>Coccidia</taxon>
        <taxon>Eucoccidiorida</taxon>
        <taxon>Eimeriorina</taxon>
        <taxon>Sarcocystidae</taxon>
        <taxon>Toxoplasma</taxon>
    </lineage>
</organism>
<dbReference type="PROSITE" id="PS51257">
    <property type="entry name" value="PROKAR_LIPOPROTEIN"/>
    <property type="match status" value="1"/>
</dbReference>
<reference evidence="2 3" key="1">
    <citation type="submission" date="2014-03" db="EMBL/GenBank/DDBJ databases">
        <authorList>
            <person name="Sibley D."/>
            <person name="Venepally P."/>
            <person name="Karamycheva S."/>
            <person name="Hadjithomas M."/>
            <person name="Khan A."/>
            <person name="Brunk B."/>
            <person name="Roos D."/>
            <person name="Caler E."/>
            <person name="Lorenzi H."/>
        </authorList>
    </citation>
    <scope>NUCLEOTIDE SEQUENCE [LARGE SCALE GENOMIC DNA]</scope>
    <source>
        <strain evidence="3">p89</strain>
    </source>
</reference>
<accession>A0A086JUQ0</accession>
<feature type="region of interest" description="Disordered" evidence="1">
    <location>
        <begin position="428"/>
        <end position="458"/>
    </location>
</feature>
<feature type="compositionally biased region" description="Low complexity" evidence="1">
    <location>
        <begin position="438"/>
        <end position="458"/>
    </location>
</feature>
<feature type="compositionally biased region" description="Low complexity" evidence="1">
    <location>
        <begin position="535"/>
        <end position="549"/>
    </location>
</feature>
<dbReference type="VEuPathDB" id="ToxoDB:TGP89_293020"/>
<dbReference type="OrthoDB" id="10693124at2759"/>
<evidence type="ECO:0000256" key="1">
    <source>
        <dbReference type="SAM" id="MobiDB-lite"/>
    </source>
</evidence>
<dbReference type="AlphaFoldDB" id="A0A086JUQ0"/>
<proteinExistence type="predicted"/>
<comment type="caution">
    <text evidence="2">The sequence shown here is derived from an EMBL/GenBank/DDBJ whole genome shotgun (WGS) entry which is preliminary data.</text>
</comment>